<evidence type="ECO:0000313" key="4">
    <source>
        <dbReference type="Proteomes" id="UP001209694"/>
    </source>
</evidence>
<accession>A0AAW5VBS4</accession>
<name>A0AAW5VBS4_9LEPT</name>
<comment type="similarity">
    <text evidence="1">Belongs to the NAD(P)-dependent epimerase/dehydratase family.</text>
</comment>
<feature type="domain" description="NAD-dependent epimerase/dehydratase" evidence="2">
    <location>
        <begin position="3"/>
        <end position="205"/>
    </location>
</feature>
<organism evidence="3 4">
    <name type="scientific">Leptospira levettii</name>
    <dbReference type="NCBI Taxonomy" id="2023178"/>
    <lineage>
        <taxon>Bacteria</taxon>
        <taxon>Pseudomonadati</taxon>
        <taxon>Spirochaetota</taxon>
        <taxon>Spirochaetia</taxon>
        <taxon>Leptospirales</taxon>
        <taxon>Leptospiraceae</taxon>
        <taxon>Leptospira</taxon>
    </lineage>
</organism>
<dbReference type="EMBL" id="JAMQQD010000005">
    <property type="protein sequence ID" value="MCW7516279.1"/>
    <property type="molecule type" value="Genomic_DNA"/>
</dbReference>
<dbReference type="AlphaFoldDB" id="A0AAW5VBS4"/>
<dbReference type="SUPFAM" id="SSF51735">
    <property type="entry name" value="NAD(P)-binding Rossmann-fold domains"/>
    <property type="match status" value="1"/>
</dbReference>
<dbReference type="InterPro" id="IPR001509">
    <property type="entry name" value="Epimerase_deHydtase"/>
</dbReference>
<evidence type="ECO:0000313" key="3">
    <source>
        <dbReference type="EMBL" id="MCW7516279.1"/>
    </source>
</evidence>
<gene>
    <name evidence="3" type="ORF">ND810_14020</name>
</gene>
<dbReference type="InterPro" id="IPR036291">
    <property type="entry name" value="NAD(P)-bd_dom_sf"/>
</dbReference>
<dbReference type="Gene3D" id="3.40.50.720">
    <property type="entry name" value="NAD(P)-binding Rossmann-like Domain"/>
    <property type="match status" value="1"/>
</dbReference>
<proteinExistence type="inferred from homology"/>
<evidence type="ECO:0000259" key="2">
    <source>
        <dbReference type="Pfam" id="PF01370"/>
    </source>
</evidence>
<evidence type="ECO:0000256" key="1">
    <source>
        <dbReference type="ARBA" id="ARBA00007637"/>
    </source>
</evidence>
<comment type="caution">
    <text evidence="3">The sequence shown here is derived from an EMBL/GenBank/DDBJ whole genome shotgun (WGS) entry which is preliminary data.</text>
</comment>
<protein>
    <submittedName>
        <fullName evidence="3">NAD(P)-dependent oxidoreductase</fullName>
    </submittedName>
</protein>
<sequence>MKILVFGGSGFLGSHVADALSNAGHEVTIFDLVKSPWLRSDQKFVSGDLLDEKIVFEIVSGFDVVYNFAALADLNQALDKPVDTIRINVLGNTYILEACKKHKVKRFIYASTVYVYSREGGFYRCSKQASESYIEEYQKCFGLDFTILRYGSLYGPRSDDSNGLFRIVKSALETGRITYEGSAESLREYIHVEDAARASVVAMGEEFRNQSVVLTGQEPMRVIELLKMLAEILGRPDSVEFLEGDQVGHYVRTPYAYQPKLGRKYIPPMHVDLGQGLLQLIDEVKNTIKIENHL</sequence>
<dbReference type="Pfam" id="PF01370">
    <property type="entry name" value="Epimerase"/>
    <property type="match status" value="1"/>
</dbReference>
<dbReference type="Proteomes" id="UP001209694">
    <property type="component" value="Unassembled WGS sequence"/>
</dbReference>
<dbReference type="PANTHER" id="PTHR43000">
    <property type="entry name" value="DTDP-D-GLUCOSE 4,6-DEHYDRATASE-RELATED"/>
    <property type="match status" value="1"/>
</dbReference>
<reference evidence="3" key="1">
    <citation type="submission" date="2022-06" db="EMBL/GenBank/DDBJ databases">
        <title>Leptospira isolates from biofilms formed at urban environments.</title>
        <authorList>
            <person name="Ribeiro P.S."/>
            <person name="Sousa T."/>
            <person name="Carvalho N."/>
            <person name="Aburjaile F."/>
            <person name="Neves F."/>
            <person name="Oliveira D."/>
            <person name="Blanco L."/>
            <person name="Lima J."/>
            <person name="Costa F."/>
            <person name="Brenig B."/>
            <person name="Soares S."/>
            <person name="Ramos R."/>
            <person name="Goes-Neto A."/>
            <person name="Matiuzzi M."/>
            <person name="Azevedo V."/>
            <person name="Ristow P."/>
        </authorList>
    </citation>
    <scope>NUCLEOTIDE SEQUENCE</scope>
    <source>
        <strain evidence="3">VSF7</strain>
    </source>
</reference>
<dbReference type="RefSeq" id="WP_265356007.1">
    <property type="nucleotide sequence ID" value="NZ_JAMQPS010000002.1"/>
</dbReference>
<dbReference type="CDD" id="cd08946">
    <property type="entry name" value="SDR_e"/>
    <property type="match status" value="1"/>
</dbReference>